<evidence type="ECO:0000313" key="10">
    <source>
        <dbReference type="Proteomes" id="UP000198901"/>
    </source>
</evidence>
<evidence type="ECO:0000313" key="9">
    <source>
        <dbReference type="EMBL" id="SDL97721.1"/>
    </source>
</evidence>
<evidence type="ECO:0000256" key="6">
    <source>
        <dbReference type="ARBA" id="ARBA00023136"/>
    </source>
</evidence>
<dbReference type="PANTHER" id="PTHR30506:SF3">
    <property type="entry name" value="UPF0126 INNER MEMBRANE PROTEIN YADS-RELATED"/>
    <property type="match status" value="1"/>
</dbReference>
<sequence length="203" mass="22170">MEENINSFIEVSGTIAFAISGSFAAMRKRLDPFGVLIIAFVTSVGGGTIRDLLLGHTPVMWLRTTTTPLLILGATLVSMALRRHTKHLERPLLLFDSLGLGLFTIVGLELASRFGIHPGLCVALGTVTGCFGGVLRDTFLNDIPVVFRQEIYASASILGGLLYYGLHAFPVAAPWARLAAVGFIFLFRLLVVRYKLSLPRFYE</sequence>
<keyword evidence="4 7" id="KW-0812">Transmembrane</keyword>
<proteinExistence type="inferred from homology"/>
<comment type="subcellular location">
    <subcellularLocation>
        <location evidence="1">Cell membrane</location>
        <topology evidence="1">Multi-pass membrane protein</topology>
    </subcellularLocation>
</comment>
<feature type="transmembrane region" description="Helical" evidence="7">
    <location>
        <begin position="60"/>
        <end position="81"/>
    </location>
</feature>
<keyword evidence="5 7" id="KW-1133">Transmembrane helix</keyword>
<evidence type="ECO:0000256" key="2">
    <source>
        <dbReference type="ARBA" id="ARBA00008193"/>
    </source>
</evidence>
<protein>
    <submittedName>
        <fullName evidence="9">Uncharacterized membrane protein YeiH</fullName>
    </submittedName>
</protein>
<feature type="transmembrane region" description="Helical" evidence="7">
    <location>
        <begin position="116"/>
        <end position="135"/>
    </location>
</feature>
<evidence type="ECO:0000256" key="3">
    <source>
        <dbReference type="ARBA" id="ARBA00022475"/>
    </source>
</evidence>
<evidence type="ECO:0000256" key="4">
    <source>
        <dbReference type="ARBA" id="ARBA00022692"/>
    </source>
</evidence>
<evidence type="ECO:0000256" key="5">
    <source>
        <dbReference type="ARBA" id="ARBA00022989"/>
    </source>
</evidence>
<keyword evidence="3" id="KW-1003">Cell membrane</keyword>
<comment type="similarity">
    <text evidence="2">Belongs to the UPF0126 family.</text>
</comment>
<feature type="transmembrane region" description="Helical" evidence="7">
    <location>
        <begin position="147"/>
        <end position="166"/>
    </location>
</feature>
<dbReference type="OrthoDB" id="9791874at2"/>
<dbReference type="AlphaFoldDB" id="A0A1G9PGV0"/>
<gene>
    <name evidence="9" type="ORF">SAMN04488090_2165</name>
</gene>
<feature type="transmembrane region" description="Helical" evidence="7">
    <location>
        <begin position="93"/>
        <end position="110"/>
    </location>
</feature>
<feature type="domain" description="Glycine transporter" evidence="8">
    <location>
        <begin position="94"/>
        <end position="167"/>
    </location>
</feature>
<dbReference type="EMBL" id="FNGS01000004">
    <property type="protein sequence ID" value="SDL97721.1"/>
    <property type="molecule type" value="Genomic_DNA"/>
</dbReference>
<dbReference type="Proteomes" id="UP000198901">
    <property type="component" value="Unassembled WGS sequence"/>
</dbReference>
<dbReference type="GO" id="GO:0005886">
    <property type="term" value="C:plasma membrane"/>
    <property type="evidence" value="ECO:0007669"/>
    <property type="project" value="UniProtKB-SubCell"/>
</dbReference>
<keyword evidence="10" id="KW-1185">Reference proteome</keyword>
<dbReference type="RefSeq" id="WP_093201630.1">
    <property type="nucleotide sequence ID" value="NZ_FNGS01000004.1"/>
</dbReference>
<organism evidence="9 10">
    <name type="scientific">Siphonobacter aquaeclarae</name>
    <dbReference type="NCBI Taxonomy" id="563176"/>
    <lineage>
        <taxon>Bacteria</taxon>
        <taxon>Pseudomonadati</taxon>
        <taxon>Bacteroidota</taxon>
        <taxon>Cytophagia</taxon>
        <taxon>Cytophagales</taxon>
        <taxon>Cytophagaceae</taxon>
        <taxon>Siphonobacter</taxon>
    </lineage>
</organism>
<reference evidence="9 10" key="1">
    <citation type="submission" date="2016-10" db="EMBL/GenBank/DDBJ databases">
        <authorList>
            <person name="de Groot N.N."/>
        </authorList>
    </citation>
    <scope>NUCLEOTIDE SEQUENCE [LARGE SCALE GENOMIC DNA]</scope>
    <source>
        <strain evidence="9 10">DSM 21668</strain>
    </source>
</reference>
<dbReference type="Pfam" id="PF03458">
    <property type="entry name" value="Gly_transporter"/>
    <property type="match status" value="2"/>
</dbReference>
<feature type="transmembrane region" description="Helical" evidence="7">
    <location>
        <begin position="33"/>
        <end position="54"/>
    </location>
</feature>
<feature type="domain" description="Glycine transporter" evidence="8">
    <location>
        <begin position="9"/>
        <end position="81"/>
    </location>
</feature>
<evidence type="ECO:0000256" key="1">
    <source>
        <dbReference type="ARBA" id="ARBA00004651"/>
    </source>
</evidence>
<dbReference type="InterPro" id="IPR005115">
    <property type="entry name" value="Gly_transporter"/>
</dbReference>
<name>A0A1G9PGV0_9BACT</name>
<dbReference type="PANTHER" id="PTHR30506">
    <property type="entry name" value="INNER MEMBRANE PROTEIN"/>
    <property type="match status" value="1"/>
</dbReference>
<evidence type="ECO:0000259" key="8">
    <source>
        <dbReference type="Pfam" id="PF03458"/>
    </source>
</evidence>
<evidence type="ECO:0000256" key="7">
    <source>
        <dbReference type="SAM" id="Phobius"/>
    </source>
</evidence>
<accession>A0A1G9PGV0</accession>
<keyword evidence="6 7" id="KW-0472">Membrane</keyword>
<feature type="transmembrane region" description="Helical" evidence="7">
    <location>
        <begin position="172"/>
        <end position="191"/>
    </location>
</feature>